<dbReference type="EMBL" id="JXRR01000022">
    <property type="protein sequence ID" value="KIL43182.1"/>
    <property type="molecule type" value="Genomic_DNA"/>
</dbReference>
<keyword evidence="1" id="KW-1133">Transmembrane helix</keyword>
<proteinExistence type="predicted"/>
<evidence type="ECO:0000256" key="1">
    <source>
        <dbReference type="SAM" id="Phobius"/>
    </source>
</evidence>
<dbReference type="AlphaFoldDB" id="A0A0C2V2A5"/>
<dbReference type="Proteomes" id="UP000031972">
    <property type="component" value="Unassembled WGS sequence"/>
</dbReference>
<organism evidence="2 3">
    <name type="scientific">Jeotgalibacillus campisalis</name>
    <dbReference type="NCBI Taxonomy" id="220754"/>
    <lineage>
        <taxon>Bacteria</taxon>
        <taxon>Bacillati</taxon>
        <taxon>Bacillota</taxon>
        <taxon>Bacilli</taxon>
        <taxon>Bacillales</taxon>
        <taxon>Caryophanaceae</taxon>
        <taxon>Jeotgalibacillus</taxon>
    </lineage>
</organism>
<keyword evidence="3" id="KW-1185">Reference proteome</keyword>
<accession>A0A0C2V2A5</accession>
<evidence type="ECO:0000313" key="2">
    <source>
        <dbReference type="EMBL" id="KIL43182.1"/>
    </source>
</evidence>
<sequence>MITAIFGEALIYEKDRKKNIGKYVVYIVLAIIILYVLLNFL</sequence>
<dbReference type="PATRIC" id="fig|220754.4.peg.3597"/>
<protein>
    <submittedName>
        <fullName evidence="2">Uncharacterized protein</fullName>
    </submittedName>
</protein>
<evidence type="ECO:0000313" key="3">
    <source>
        <dbReference type="Proteomes" id="UP000031972"/>
    </source>
</evidence>
<feature type="transmembrane region" description="Helical" evidence="1">
    <location>
        <begin position="20"/>
        <end position="38"/>
    </location>
</feature>
<comment type="caution">
    <text evidence="2">The sequence shown here is derived from an EMBL/GenBank/DDBJ whole genome shotgun (WGS) entry which is preliminary data.</text>
</comment>
<reference evidence="2 3" key="1">
    <citation type="submission" date="2015-01" db="EMBL/GenBank/DDBJ databases">
        <title>Jeotgalibacillus campisalis genome sequencing.</title>
        <authorList>
            <person name="Goh K.M."/>
            <person name="Chan K.-G."/>
            <person name="Yaakop A.S."/>
            <person name="Ee R."/>
            <person name="Gan H.M."/>
            <person name="Chan C.S."/>
        </authorList>
    </citation>
    <scope>NUCLEOTIDE SEQUENCE [LARGE SCALE GENOMIC DNA]</scope>
    <source>
        <strain evidence="2 3">SF-57</strain>
    </source>
</reference>
<keyword evidence="1" id="KW-0472">Membrane</keyword>
<gene>
    <name evidence="2" type="ORF">KR50_35850</name>
</gene>
<keyword evidence="1" id="KW-0812">Transmembrane</keyword>
<name>A0A0C2V2A5_9BACL</name>